<dbReference type="GO" id="GO:0016758">
    <property type="term" value="F:hexosyltransferase activity"/>
    <property type="evidence" value="ECO:0007669"/>
    <property type="project" value="UniProtKB-ARBA"/>
</dbReference>
<sequence length="305" mass="35086">MPTYNNEKYIKSAINDIVNQSYKNWELIIINDGSTDNTCQVLSEYNEIKNIHIINLVTNKGICEALNIGLKVAKGDFILRFDADDRCSGDRISKLLEYMLKNDIDIVGSSVITINENDDIIGKAVFSGNERVISRLIRYENPILHIWLAKREVYDKLGGYRIGGVEDYDFILRALDFGYKVSNISDYFGISIRKHSRNTANTQGWRQRKCFNLAWKLHKERLINGYEVTSSIPKYGRFIKYGDKIHAISNKLLVKGISSKNLPYKIAIIAVAAMISPYQLQYLSYRFIGKIIKKSYENTLYYTKS</sequence>
<dbReference type="Pfam" id="PF00535">
    <property type="entry name" value="Glycos_transf_2"/>
    <property type="match status" value="1"/>
</dbReference>
<dbReference type="PANTHER" id="PTHR22916:SF3">
    <property type="entry name" value="UDP-GLCNAC:BETAGAL BETA-1,3-N-ACETYLGLUCOSAMINYLTRANSFERASE-LIKE PROTEIN 1"/>
    <property type="match status" value="1"/>
</dbReference>
<protein>
    <submittedName>
        <fullName evidence="2">Putative glycosyltransferase family 2 protein</fullName>
    </submittedName>
</protein>
<dbReference type="PANTHER" id="PTHR22916">
    <property type="entry name" value="GLYCOSYLTRANSFERASE"/>
    <property type="match status" value="1"/>
</dbReference>
<dbReference type="SUPFAM" id="SSF53448">
    <property type="entry name" value="Nucleotide-diphospho-sugar transferases"/>
    <property type="match status" value="1"/>
</dbReference>
<dbReference type="CDD" id="cd00761">
    <property type="entry name" value="Glyco_tranf_GTA_type"/>
    <property type="match status" value="1"/>
</dbReference>
<accession>A0A5A4UBF7</accession>
<feature type="domain" description="Glycosyltransferase 2-like" evidence="1">
    <location>
        <begin position="1"/>
        <end position="154"/>
    </location>
</feature>
<reference evidence="2" key="1">
    <citation type="submission" date="2019-07" db="EMBL/GenBank/DDBJ databases">
        <title>Overview of O-antigen diversity of Escherichia albertii, an emerging enteropathogen; genetic structure, serology, and development of O-genotyping method.</title>
        <authorList>
            <person name="Ooka T."/>
            <person name="Seto K."/>
            <person name="Ogura Y."/>
            <person name="Iguchi A."/>
            <person name="Imura N."/>
            <person name="Honda M."/>
            <person name="Etoh Y."/>
            <person name="Ikeda T."/>
            <person name="Sugitani W."/>
            <person name="Konno T."/>
            <person name="Kawano K."/>
            <person name="Kudo Y."/>
            <person name="Murakami K."/>
            <person name="Hayashi T."/>
            <person name="Nishi J."/>
        </authorList>
    </citation>
    <scope>NUCLEOTIDE SEQUENCE</scope>
    <source>
        <strain evidence="2">2014C-4356</strain>
    </source>
</reference>
<dbReference type="AlphaFoldDB" id="A0A5A4UBF7"/>
<dbReference type="InterPro" id="IPR001173">
    <property type="entry name" value="Glyco_trans_2-like"/>
</dbReference>
<dbReference type="InterPro" id="IPR029044">
    <property type="entry name" value="Nucleotide-diphossugar_trans"/>
</dbReference>
<dbReference type="EMBL" id="LC494354">
    <property type="protein sequence ID" value="BBM63121.1"/>
    <property type="molecule type" value="Genomic_DNA"/>
</dbReference>
<organism evidence="2">
    <name type="scientific">Escherichia albertii</name>
    <dbReference type="NCBI Taxonomy" id="208962"/>
    <lineage>
        <taxon>Bacteria</taxon>
        <taxon>Pseudomonadati</taxon>
        <taxon>Pseudomonadota</taxon>
        <taxon>Gammaproteobacteria</taxon>
        <taxon>Enterobacterales</taxon>
        <taxon>Enterobacteriaceae</taxon>
        <taxon>Escherichia</taxon>
    </lineage>
</organism>
<name>A0A5A4UBF7_ESCAL</name>
<keyword evidence="2" id="KW-0808">Transferase</keyword>
<evidence type="ECO:0000259" key="1">
    <source>
        <dbReference type="Pfam" id="PF00535"/>
    </source>
</evidence>
<dbReference type="Gene3D" id="3.90.550.10">
    <property type="entry name" value="Spore Coat Polysaccharide Biosynthesis Protein SpsA, Chain A"/>
    <property type="match status" value="1"/>
</dbReference>
<evidence type="ECO:0000313" key="2">
    <source>
        <dbReference type="EMBL" id="BBM63121.1"/>
    </source>
</evidence>
<proteinExistence type="predicted"/>